<evidence type="ECO:0000256" key="2">
    <source>
        <dbReference type="PIRSR" id="PIRSR005962-1"/>
    </source>
</evidence>
<feature type="domain" description="Peptidase M20 dimerisation" evidence="3">
    <location>
        <begin position="195"/>
        <end position="288"/>
    </location>
</feature>
<keyword evidence="5" id="KW-1185">Reference proteome</keyword>
<dbReference type="NCBIfam" id="TIGR01891">
    <property type="entry name" value="amidohydrolases"/>
    <property type="match status" value="1"/>
</dbReference>
<dbReference type="GO" id="GO:0019877">
    <property type="term" value="P:diaminopimelate biosynthetic process"/>
    <property type="evidence" value="ECO:0007669"/>
    <property type="project" value="UniProtKB-ARBA"/>
</dbReference>
<evidence type="ECO:0000259" key="3">
    <source>
        <dbReference type="Pfam" id="PF07687"/>
    </source>
</evidence>
<accession>A0A919X813</accession>
<dbReference type="EMBL" id="BORP01000003">
    <property type="protein sequence ID" value="GIO27241.1"/>
    <property type="molecule type" value="Genomic_DNA"/>
</dbReference>
<dbReference type="Gene3D" id="3.40.630.10">
    <property type="entry name" value="Zn peptidases"/>
    <property type="match status" value="1"/>
</dbReference>
<keyword evidence="2" id="KW-0464">Manganese</keyword>
<dbReference type="PANTHER" id="PTHR11014:SF63">
    <property type="entry name" value="METALLOPEPTIDASE, PUTATIVE (AFU_ORTHOLOGUE AFUA_6G09600)-RELATED"/>
    <property type="match status" value="1"/>
</dbReference>
<dbReference type="Gene3D" id="3.30.70.360">
    <property type="match status" value="1"/>
</dbReference>
<dbReference type="FunFam" id="3.30.70.360:FF:000001">
    <property type="entry name" value="N-acetyldiaminopimelate deacetylase"/>
    <property type="match status" value="1"/>
</dbReference>
<dbReference type="Pfam" id="PF07687">
    <property type="entry name" value="M20_dimer"/>
    <property type="match status" value="1"/>
</dbReference>
<sequence>MTELTSQELNQQIDNLVEKIFPKLLKIRRHLHMYPELSHQEVETTKRINEWLKENGITPLTHSLKTGTAAEVFGKETGPIVAIRADIDALPIQEESNLPFRSTIDGISHMCGHDVHTTIALGAGIILQELKNNLPGRVRLLFQPAEETEGGAISVIEAGLLDGVSSIIGLHNFPDLPVGTIGIKEGFLMASVDDFTITIKGKGGHAAMPERTIDPIVIGSAVISQLQTLVSRTISAKESAVLSIGSFQGGATNNVIPDTAVLKGTVRTSNDSVRNSIYEQFKKLVSNTVEAMGGEVDIDYKFLFPAVFNDQQVTNVVRSTAIRIVGEENTVVAEPTMGGEDFSYYQQKVPGCYVWLGSGNKEKRIVHPWHHPEFMVDEEAIKIGVKWMVQSAVRLLEN</sequence>
<dbReference type="InterPro" id="IPR002933">
    <property type="entry name" value="Peptidase_M20"/>
</dbReference>
<comment type="cofactor">
    <cofactor evidence="2">
        <name>Mn(2+)</name>
        <dbReference type="ChEBI" id="CHEBI:29035"/>
    </cofactor>
    <text evidence="2">The Mn(2+) ion enhances activity.</text>
</comment>
<feature type="binding site" evidence="2">
    <location>
        <position position="370"/>
    </location>
    <ligand>
        <name>Mn(2+)</name>
        <dbReference type="ChEBI" id="CHEBI:29035"/>
        <label>2</label>
    </ligand>
</feature>
<dbReference type="AlphaFoldDB" id="A0A919X813"/>
<evidence type="ECO:0000256" key="1">
    <source>
        <dbReference type="ARBA" id="ARBA00022801"/>
    </source>
</evidence>
<dbReference type="InterPro" id="IPR036264">
    <property type="entry name" value="Bact_exopeptidase_dim_dom"/>
</dbReference>
<dbReference type="SUPFAM" id="SSF55031">
    <property type="entry name" value="Bacterial exopeptidase dimerisation domain"/>
    <property type="match status" value="1"/>
</dbReference>
<organism evidence="4 5">
    <name type="scientific">Ornithinibacillus bavariensis</name>
    <dbReference type="NCBI Taxonomy" id="545502"/>
    <lineage>
        <taxon>Bacteria</taxon>
        <taxon>Bacillati</taxon>
        <taxon>Bacillota</taxon>
        <taxon>Bacilli</taxon>
        <taxon>Bacillales</taxon>
        <taxon>Bacillaceae</taxon>
        <taxon>Ornithinibacillus</taxon>
    </lineage>
</organism>
<feature type="binding site" evidence="2">
    <location>
        <position position="171"/>
    </location>
    <ligand>
        <name>Mn(2+)</name>
        <dbReference type="ChEBI" id="CHEBI:29035"/>
        <label>2</label>
    </ligand>
</feature>
<dbReference type="InterPro" id="IPR011650">
    <property type="entry name" value="Peptidase_M20_dimer"/>
</dbReference>
<dbReference type="InterPro" id="IPR017439">
    <property type="entry name" value="Amidohydrolase"/>
</dbReference>
<feature type="binding site" evidence="2">
    <location>
        <position position="113"/>
    </location>
    <ligand>
        <name>Mn(2+)</name>
        <dbReference type="ChEBI" id="CHEBI:29035"/>
        <label>2</label>
    </ligand>
</feature>
<keyword evidence="1 4" id="KW-0378">Hydrolase</keyword>
<dbReference type="Pfam" id="PF01546">
    <property type="entry name" value="Peptidase_M20"/>
    <property type="match status" value="1"/>
</dbReference>
<evidence type="ECO:0000313" key="4">
    <source>
        <dbReference type="EMBL" id="GIO27241.1"/>
    </source>
</evidence>
<reference evidence="4" key="1">
    <citation type="submission" date="2021-03" db="EMBL/GenBank/DDBJ databases">
        <title>Antimicrobial resistance genes in bacteria isolated from Japanese honey, and their potential for conferring macrolide and lincosamide resistance in the American foulbrood pathogen Paenibacillus larvae.</title>
        <authorList>
            <person name="Okamoto M."/>
            <person name="Kumagai M."/>
            <person name="Kanamori H."/>
            <person name="Takamatsu D."/>
        </authorList>
    </citation>
    <scope>NUCLEOTIDE SEQUENCE</scope>
    <source>
        <strain evidence="4">J43TS3</strain>
    </source>
</reference>
<protein>
    <submittedName>
        <fullName evidence="4">Hydrolase YxeP</fullName>
    </submittedName>
</protein>
<feature type="binding site" evidence="2">
    <location>
        <position position="147"/>
    </location>
    <ligand>
        <name>Mn(2+)</name>
        <dbReference type="ChEBI" id="CHEBI:29035"/>
        <label>2</label>
    </ligand>
</feature>
<dbReference type="GO" id="GO:0046872">
    <property type="term" value="F:metal ion binding"/>
    <property type="evidence" value="ECO:0007669"/>
    <property type="project" value="UniProtKB-KW"/>
</dbReference>
<dbReference type="PIRSF" id="PIRSF005962">
    <property type="entry name" value="Pept_M20D_amidohydro"/>
    <property type="match status" value="1"/>
</dbReference>
<dbReference type="RefSeq" id="WP_212920738.1">
    <property type="nucleotide sequence ID" value="NZ_BORP01000003.1"/>
</dbReference>
<comment type="caution">
    <text evidence="4">The sequence shown here is derived from an EMBL/GenBank/DDBJ whole genome shotgun (WGS) entry which is preliminary data.</text>
</comment>
<dbReference type="Proteomes" id="UP000676917">
    <property type="component" value="Unassembled WGS sequence"/>
</dbReference>
<gene>
    <name evidence="4" type="primary">yxeP</name>
    <name evidence="4" type="ORF">J43TS3_18520</name>
</gene>
<proteinExistence type="predicted"/>
<evidence type="ECO:0000313" key="5">
    <source>
        <dbReference type="Proteomes" id="UP000676917"/>
    </source>
</evidence>
<keyword evidence="2" id="KW-0479">Metal-binding</keyword>
<dbReference type="GO" id="GO:0050118">
    <property type="term" value="F:N-acetyldiaminopimelate deacetylase activity"/>
    <property type="evidence" value="ECO:0007669"/>
    <property type="project" value="UniProtKB-ARBA"/>
</dbReference>
<feature type="binding site" evidence="2">
    <location>
        <position position="111"/>
    </location>
    <ligand>
        <name>Mn(2+)</name>
        <dbReference type="ChEBI" id="CHEBI:29035"/>
        <label>2</label>
    </ligand>
</feature>
<name>A0A919X813_9BACI</name>
<dbReference type="CDD" id="cd03886">
    <property type="entry name" value="M20_Acy1"/>
    <property type="match status" value="1"/>
</dbReference>
<dbReference type="PANTHER" id="PTHR11014">
    <property type="entry name" value="PEPTIDASE M20 FAMILY MEMBER"/>
    <property type="match status" value="1"/>
</dbReference>
<dbReference type="SUPFAM" id="SSF53187">
    <property type="entry name" value="Zn-dependent exopeptidases"/>
    <property type="match status" value="1"/>
</dbReference>